<accession>A0ABR8UGJ1</accession>
<comment type="caution">
    <text evidence="1">The sequence shown here is derived from an EMBL/GenBank/DDBJ whole genome shotgun (WGS) entry which is preliminary data.</text>
</comment>
<protein>
    <submittedName>
        <fullName evidence="1">Uncharacterized protein</fullName>
    </submittedName>
</protein>
<dbReference type="Proteomes" id="UP000647183">
    <property type="component" value="Unassembled WGS sequence"/>
</dbReference>
<name>A0ABR8UGJ1_9GAMM</name>
<evidence type="ECO:0000313" key="2">
    <source>
        <dbReference type="Proteomes" id="UP000647183"/>
    </source>
</evidence>
<sequence>MSKRDAVAPLRVVAAVAENLANNIATGALWPGQARDALAQIEQALQQARAAVGADR</sequence>
<proteinExistence type="predicted"/>
<organism evidence="1 2">
    <name type="scientific">Luteimonas colneyensis</name>
    <dbReference type="NCBI Taxonomy" id="2762230"/>
    <lineage>
        <taxon>Bacteria</taxon>
        <taxon>Pseudomonadati</taxon>
        <taxon>Pseudomonadota</taxon>
        <taxon>Gammaproteobacteria</taxon>
        <taxon>Lysobacterales</taxon>
        <taxon>Lysobacteraceae</taxon>
        <taxon>Luteimonas</taxon>
    </lineage>
</organism>
<dbReference type="EMBL" id="JACSQJ010000001">
    <property type="protein sequence ID" value="MBD7987145.1"/>
    <property type="molecule type" value="Genomic_DNA"/>
</dbReference>
<reference evidence="1 2" key="1">
    <citation type="submission" date="2020-08" db="EMBL/GenBank/DDBJ databases">
        <title>A Genomic Blueprint of the Chicken Gut Microbiome.</title>
        <authorList>
            <person name="Gilroy R."/>
            <person name="Ravi A."/>
            <person name="Getino M."/>
            <person name="Pursley I."/>
            <person name="Horton D.L."/>
            <person name="Alikhan N.-F."/>
            <person name="Baker D."/>
            <person name="Gharbi K."/>
            <person name="Hall N."/>
            <person name="Watson M."/>
            <person name="Adriaenssens E.M."/>
            <person name="Foster-Nyarko E."/>
            <person name="Jarju S."/>
            <person name="Secka A."/>
            <person name="Antonio M."/>
            <person name="Oren A."/>
            <person name="Chaudhuri R."/>
            <person name="La Ragione R.M."/>
            <person name="Hildebrand F."/>
            <person name="Pallen M.J."/>
        </authorList>
    </citation>
    <scope>NUCLEOTIDE SEQUENCE [LARGE SCALE GENOMIC DNA]</scope>
    <source>
        <strain evidence="1 2">Sa2BVA3</strain>
    </source>
</reference>
<keyword evidence="2" id="KW-1185">Reference proteome</keyword>
<dbReference type="RefSeq" id="WP_191728358.1">
    <property type="nucleotide sequence ID" value="NZ_JACSQJ010000001.1"/>
</dbReference>
<gene>
    <name evidence="1" type="ORF">H9645_03795</name>
</gene>
<evidence type="ECO:0000313" key="1">
    <source>
        <dbReference type="EMBL" id="MBD7987145.1"/>
    </source>
</evidence>